<proteinExistence type="predicted"/>
<dbReference type="OrthoDB" id="9790326at2"/>
<evidence type="ECO:0008006" key="4">
    <source>
        <dbReference type="Google" id="ProtNLM"/>
    </source>
</evidence>
<evidence type="ECO:0000256" key="1">
    <source>
        <dbReference type="SAM" id="Phobius"/>
    </source>
</evidence>
<evidence type="ECO:0000313" key="3">
    <source>
        <dbReference type="Proteomes" id="UP000030140"/>
    </source>
</evidence>
<feature type="transmembrane region" description="Helical" evidence="1">
    <location>
        <begin position="60"/>
        <end position="80"/>
    </location>
</feature>
<gene>
    <name evidence="2" type="ORF">NV36_12405</name>
</gene>
<dbReference type="PATRIC" id="fig|1300343.5.peg.1369"/>
<feature type="transmembrane region" description="Helical" evidence="1">
    <location>
        <begin position="86"/>
        <end position="107"/>
    </location>
</feature>
<dbReference type="EMBL" id="JSAQ01000001">
    <property type="protein sequence ID" value="KGO07558.1"/>
    <property type="molecule type" value="Genomic_DNA"/>
</dbReference>
<name>A0A0A2GYD9_9FLAO</name>
<sequence>MLKETKLYSVLFMKCPVCREGDFLKGHPYKFSSMGKVHKRCSCCNTKFELETGFYQGSYYVSYALGVALFMAVVLLNYIFREELTPSSLMISFVVSLIVLFPLLYALSKIIWAQFFFNYDRTASKKSKVTSA</sequence>
<evidence type="ECO:0000313" key="2">
    <source>
        <dbReference type="EMBL" id="KGO07558.1"/>
    </source>
</evidence>
<reference evidence="2 3" key="1">
    <citation type="submission" date="2014-10" db="EMBL/GenBank/DDBJ databases">
        <title>Draft genome sequence of the proteorhodopsin-containing marine bacterium Dokdonia donghaensis.</title>
        <authorList>
            <person name="Gomez-Consarnau L."/>
            <person name="Gonzalez J.M."/>
            <person name="Riedel T."/>
            <person name="Jaenicke S."/>
            <person name="Wagner-Doebler I."/>
            <person name="Fuhrman J.A."/>
        </authorList>
    </citation>
    <scope>NUCLEOTIDE SEQUENCE [LARGE SCALE GENOMIC DNA]</scope>
    <source>
        <strain evidence="2 3">DSW-1</strain>
    </source>
</reference>
<dbReference type="KEGG" id="ddo:I597_1359"/>
<keyword evidence="3" id="KW-1185">Reference proteome</keyword>
<dbReference type="Proteomes" id="UP000030140">
    <property type="component" value="Unassembled WGS sequence"/>
</dbReference>
<accession>A0A0A2GYD9</accession>
<keyword evidence="1" id="KW-1133">Transmembrane helix</keyword>
<dbReference type="AlphaFoldDB" id="A0A0A2GYD9"/>
<keyword evidence="1" id="KW-0812">Transmembrane</keyword>
<keyword evidence="1" id="KW-0472">Membrane</keyword>
<protein>
    <recommendedName>
        <fullName evidence="4">DUF983 domain-containing protein</fullName>
    </recommendedName>
</protein>
<organism evidence="2 3">
    <name type="scientific">Dokdonia donghaensis DSW-1</name>
    <dbReference type="NCBI Taxonomy" id="1300343"/>
    <lineage>
        <taxon>Bacteria</taxon>
        <taxon>Pseudomonadati</taxon>
        <taxon>Bacteroidota</taxon>
        <taxon>Flavobacteriia</taxon>
        <taxon>Flavobacteriales</taxon>
        <taxon>Flavobacteriaceae</taxon>
        <taxon>Dokdonia</taxon>
    </lineage>
</organism>
<comment type="caution">
    <text evidence="2">The sequence shown here is derived from an EMBL/GenBank/DDBJ whole genome shotgun (WGS) entry which is preliminary data.</text>
</comment>